<organism evidence="10 11">
    <name type="scientific">Gracilariopsis chorda</name>
    <dbReference type="NCBI Taxonomy" id="448386"/>
    <lineage>
        <taxon>Eukaryota</taxon>
        <taxon>Rhodophyta</taxon>
        <taxon>Florideophyceae</taxon>
        <taxon>Rhodymeniophycidae</taxon>
        <taxon>Gracilariales</taxon>
        <taxon>Gracilariaceae</taxon>
        <taxon>Gracilariopsis</taxon>
    </lineage>
</organism>
<evidence type="ECO:0000256" key="1">
    <source>
        <dbReference type="ARBA" id="ARBA00004123"/>
    </source>
</evidence>
<evidence type="ECO:0000256" key="4">
    <source>
        <dbReference type="ARBA" id="ARBA00023015"/>
    </source>
</evidence>
<evidence type="ECO:0000259" key="9">
    <source>
        <dbReference type="Pfam" id="PF04494"/>
    </source>
</evidence>
<feature type="compositionally biased region" description="Polar residues" evidence="8">
    <location>
        <begin position="320"/>
        <end position="329"/>
    </location>
</feature>
<keyword evidence="4" id="KW-0805">Transcription regulation</keyword>
<dbReference type="PANTHER" id="PTHR19879">
    <property type="entry name" value="TRANSCRIPTION INITIATION FACTOR TFIID"/>
    <property type="match status" value="1"/>
</dbReference>
<comment type="caution">
    <text evidence="10">The sequence shown here is derived from an EMBL/GenBank/DDBJ whole genome shotgun (WGS) entry which is preliminary data.</text>
</comment>
<comment type="subcellular location">
    <subcellularLocation>
        <location evidence="1">Nucleus</location>
    </subcellularLocation>
</comment>
<dbReference type="InterPro" id="IPR019775">
    <property type="entry name" value="WD40_repeat_CS"/>
</dbReference>
<feature type="repeat" description="WD" evidence="7">
    <location>
        <begin position="417"/>
        <end position="458"/>
    </location>
</feature>
<dbReference type="InterPro" id="IPR015943">
    <property type="entry name" value="WD40/YVTN_repeat-like_dom_sf"/>
</dbReference>
<dbReference type="Pfam" id="PF00400">
    <property type="entry name" value="WD40"/>
    <property type="match status" value="6"/>
</dbReference>
<dbReference type="PROSITE" id="PS00678">
    <property type="entry name" value="WD_REPEATS_1"/>
    <property type="match status" value="1"/>
</dbReference>
<evidence type="ECO:0000256" key="8">
    <source>
        <dbReference type="SAM" id="MobiDB-lite"/>
    </source>
</evidence>
<protein>
    <submittedName>
        <fullName evidence="10">Transcription initiation factor TFIID subunit 5</fullName>
    </submittedName>
</protein>
<dbReference type="GO" id="GO:0006367">
    <property type="term" value="P:transcription initiation at RNA polymerase II promoter"/>
    <property type="evidence" value="ECO:0007669"/>
    <property type="project" value="TreeGrafter"/>
</dbReference>
<dbReference type="InterPro" id="IPR007582">
    <property type="entry name" value="TFIID_NTD2"/>
</dbReference>
<feature type="domain" description="TFIID subunit TAF5 NTD2" evidence="9">
    <location>
        <begin position="126"/>
        <end position="257"/>
    </location>
</feature>
<dbReference type="Gene3D" id="1.25.40.500">
    <property type="entry name" value="TFIID subunit TAF5, NTD2 domain"/>
    <property type="match status" value="1"/>
</dbReference>
<dbReference type="Gene3D" id="2.130.10.10">
    <property type="entry name" value="YVTN repeat-like/Quinoprotein amine dehydrogenase"/>
    <property type="match status" value="2"/>
</dbReference>
<evidence type="ECO:0000256" key="7">
    <source>
        <dbReference type="PROSITE-ProRule" id="PRU00221"/>
    </source>
</evidence>
<evidence type="ECO:0000256" key="2">
    <source>
        <dbReference type="ARBA" id="ARBA00022574"/>
    </source>
</evidence>
<dbReference type="CDD" id="cd00200">
    <property type="entry name" value="WD40"/>
    <property type="match status" value="1"/>
</dbReference>
<feature type="compositionally biased region" description="Polar residues" evidence="8">
    <location>
        <begin position="29"/>
        <end position="41"/>
    </location>
</feature>
<evidence type="ECO:0000256" key="6">
    <source>
        <dbReference type="ARBA" id="ARBA00023242"/>
    </source>
</evidence>
<keyword evidence="5" id="KW-0804">Transcription</keyword>
<dbReference type="PROSITE" id="PS50082">
    <property type="entry name" value="WD_REPEATS_2"/>
    <property type="match status" value="6"/>
</dbReference>
<feature type="region of interest" description="Disordered" evidence="8">
    <location>
        <begin position="682"/>
        <end position="756"/>
    </location>
</feature>
<dbReference type="InterPro" id="IPR020472">
    <property type="entry name" value="WD40_PAC1"/>
</dbReference>
<sequence>MNPPHNLQQRHQVAPNTLAVSADHHSPTAARSATQPVSRSAPTIITIDDGDDDDPVRANAAEKVAVDYIRKHGYTQSEVQKSAVTASQNSAAPQVMDLAIEHAQVDDEHRNTLLMLQQPELMAAQDIRRYEHSYKELRDWIDGSLDIYKAELHAILYPLLVHCFLQMIRLKAPSEAKSFLSRCSAEFREGTTSQRQELISLSGIATPQHLQENEVSNLFLKNRYEIHLSQYAFELLMAFLADVPSRVVLVRILNMHCAVRLDEGIEASRTGGLIAKAKEEREVEAGFVPSKDVHALLRTDVLWGRLRPEHYMIPDEDENATNNQNNKQKPTADKSKASTDAKSKAEGPKKEPAEEEEEPAVREDGTLSVSRVPLKKYRPGAKGLETSLDRKHRAKLFESVTSQGSCSELSILCYTFTNSHEDGLNCSAVSEDGSLVAAGFGDSSVRIWDAATSSIETGGQASSEYGRNRLIGHSGPVYAVDWTKCGRFLLSGSEDGCLRLWSQDYRTDLVCYKGHNYPVWCASFSPLDYYFVTGCHDRTARIWNTEVVVPLRILAGHLADVDSVRWHPNCNYVATGSSDRTARLWDVRDGKCVRLFGAHRGTIHSLAFSPDGRTLACGGDADTIDIWDIASGRRMQRLSGHTSTVWSMDYSREGAILASGGSDCKVCVWRATDWSSIVHPLENDMNGNGNSHDGESASGKGGGDGVDADGDVRMSGEENGKADDDESKDKDVDEAEEEKKEAAKKRAELERARGSPLLECFETKETPVHSVKFTRKNVLIATGSFRG</sequence>
<dbReference type="PRINTS" id="PR00320">
    <property type="entry name" value="GPROTEINBRPT"/>
</dbReference>
<feature type="repeat" description="WD" evidence="7">
    <location>
        <begin position="596"/>
        <end position="637"/>
    </location>
</feature>
<dbReference type="InterPro" id="IPR037264">
    <property type="entry name" value="TFIID_NTD2_sf"/>
</dbReference>
<feature type="region of interest" description="Disordered" evidence="8">
    <location>
        <begin position="19"/>
        <end position="56"/>
    </location>
</feature>
<keyword evidence="11" id="KW-1185">Reference proteome</keyword>
<dbReference type="EMBL" id="NBIV01000092">
    <property type="protein sequence ID" value="PXF44377.1"/>
    <property type="molecule type" value="Genomic_DNA"/>
</dbReference>
<dbReference type="Proteomes" id="UP000247409">
    <property type="component" value="Unassembled WGS sequence"/>
</dbReference>
<dbReference type="GO" id="GO:0003743">
    <property type="term" value="F:translation initiation factor activity"/>
    <property type="evidence" value="ECO:0007669"/>
    <property type="project" value="UniProtKB-KW"/>
</dbReference>
<dbReference type="PROSITE" id="PS50294">
    <property type="entry name" value="WD_REPEATS_REGION"/>
    <property type="match status" value="6"/>
</dbReference>
<dbReference type="AlphaFoldDB" id="A0A2V3IRN2"/>
<name>A0A2V3IRN2_9FLOR</name>
<evidence type="ECO:0000313" key="11">
    <source>
        <dbReference type="Proteomes" id="UP000247409"/>
    </source>
</evidence>
<dbReference type="GO" id="GO:0005669">
    <property type="term" value="C:transcription factor TFIID complex"/>
    <property type="evidence" value="ECO:0007669"/>
    <property type="project" value="TreeGrafter"/>
</dbReference>
<keyword evidence="10" id="KW-0648">Protein biosynthesis</keyword>
<keyword evidence="6" id="KW-0539">Nucleus</keyword>
<evidence type="ECO:0000256" key="3">
    <source>
        <dbReference type="ARBA" id="ARBA00022737"/>
    </source>
</evidence>
<dbReference type="CDD" id="cd08044">
    <property type="entry name" value="TAF5_NTD2"/>
    <property type="match status" value="1"/>
</dbReference>
<dbReference type="OrthoDB" id="674604at2759"/>
<dbReference type="GO" id="GO:0016251">
    <property type="term" value="F:RNA polymerase II general transcription initiation factor activity"/>
    <property type="evidence" value="ECO:0007669"/>
    <property type="project" value="TreeGrafter"/>
</dbReference>
<feature type="repeat" description="WD" evidence="7">
    <location>
        <begin position="470"/>
        <end position="502"/>
    </location>
</feature>
<dbReference type="SUPFAM" id="SSF160897">
    <property type="entry name" value="Taf5 N-terminal domain-like"/>
    <property type="match status" value="1"/>
</dbReference>
<feature type="repeat" description="WD" evidence="7">
    <location>
        <begin position="554"/>
        <end position="595"/>
    </location>
</feature>
<reference evidence="10 11" key="1">
    <citation type="journal article" date="2018" name="Mol. Biol. Evol.">
        <title>Analysis of the draft genome of the red seaweed Gracilariopsis chorda provides insights into genome size evolution in Rhodophyta.</title>
        <authorList>
            <person name="Lee J."/>
            <person name="Yang E.C."/>
            <person name="Graf L."/>
            <person name="Yang J.H."/>
            <person name="Qiu H."/>
            <person name="Zel Zion U."/>
            <person name="Chan C.X."/>
            <person name="Stephens T.G."/>
            <person name="Weber A.P.M."/>
            <person name="Boo G.H."/>
            <person name="Boo S.M."/>
            <person name="Kim K.M."/>
            <person name="Shin Y."/>
            <person name="Jung M."/>
            <person name="Lee S.J."/>
            <person name="Yim H.S."/>
            <person name="Lee J.H."/>
            <person name="Bhattacharya D."/>
            <person name="Yoon H.S."/>
        </authorList>
    </citation>
    <scope>NUCLEOTIDE SEQUENCE [LARGE SCALE GENOMIC DNA]</scope>
    <source>
        <strain evidence="10 11">SKKU-2015</strain>
        <tissue evidence="10">Whole body</tissue>
    </source>
</reference>
<feature type="repeat" description="WD" evidence="7">
    <location>
        <begin position="512"/>
        <end position="546"/>
    </location>
</feature>
<dbReference type="STRING" id="448386.A0A2V3IRN2"/>
<proteinExistence type="predicted"/>
<feature type="repeat" description="WD" evidence="7">
    <location>
        <begin position="638"/>
        <end position="669"/>
    </location>
</feature>
<dbReference type="Pfam" id="PF04494">
    <property type="entry name" value="TFIID_NTD2"/>
    <property type="match status" value="1"/>
</dbReference>
<keyword evidence="3" id="KW-0677">Repeat</keyword>
<feature type="region of interest" description="Disordered" evidence="8">
    <location>
        <begin position="313"/>
        <end position="374"/>
    </location>
</feature>
<evidence type="ECO:0000313" key="10">
    <source>
        <dbReference type="EMBL" id="PXF44377.1"/>
    </source>
</evidence>
<feature type="compositionally biased region" description="Basic and acidic residues" evidence="8">
    <location>
        <begin position="710"/>
        <end position="753"/>
    </location>
</feature>
<accession>A0A2V3IRN2</accession>
<dbReference type="InterPro" id="IPR001680">
    <property type="entry name" value="WD40_rpt"/>
</dbReference>
<evidence type="ECO:0000256" key="5">
    <source>
        <dbReference type="ARBA" id="ARBA00023163"/>
    </source>
</evidence>
<dbReference type="SMART" id="SM00320">
    <property type="entry name" value="WD40"/>
    <property type="match status" value="6"/>
</dbReference>
<keyword evidence="10" id="KW-0396">Initiation factor</keyword>
<feature type="compositionally biased region" description="Basic and acidic residues" evidence="8">
    <location>
        <begin position="330"/>
        <end position="352"/>
    </location>
</feature>
<dbReference type="PANTHER" id="PTHR19879:SF1">
    <property type="entry name" value="CANNONBALL-RELATED"/>
    <property type="match status" value="1"/>
</dbReference>
<gene>
    <name evidence="10" type="ORF">BWQ96_05820</name>
</gene>
<dbReference type="InterPro" id="IPR036322">
    <property type="entry name" value="WD40_repeat_dom_sf"/>
</dbReference>
<keyword evidence="2 7" id="KW-0853">WD repeat</keyword>
<dbReference type="SUPFAM" id="SSF50978">
    <property type="entry name" value="WD40 repeat-like"/>
    <property type="match status" value="1"/>
</dbReference>